<evidence type="ECO:0000256" key="2">
    <source>
        <dbReference type="ARBA" id="ARBA00023200"/>
    </source>
</evidence>
<dbReference type="OrthoDB" id="23825at10239"/>
<gene>
    <name evidence="3" type="primary">25</name>
    <name evidence="3" type="ORF">KITKAT_25</name>
</gene>
<evidence type="ECO:0000313" key="4">
    <source>
        <dbReference type="Proteomes" id="UP000203585"/>
    </source>
</evidence>
<keyword evidence="1" id="KW-0946">Virion</keyword>
<dbReference type="KEGG" id="vg:29122954"/>
<evidence type="ECO:0000256" key="1">
    <source>
        <dbReference type="ARBA" id="ARBA00022561"/>
    </source>
</evidence>
<keyword evidence="4" id="KW-1185">Reference proteome</keyword>
<protein>
    <submittedName>
        <fullName evidence="3">Major capsid protein</fullName>
    </submittedName>
</protein>
<name>A0A140G6K2_9CAUD</name>
<reference evidence="3 4" key="1">
    <citation type="submission" date="2016-02" db="EMBL/GenBank/DDBJ databases">
        <authorList>
            <person name="Blasi C.J."/>
            <person name="DeRuff K.C."/>
            <person name="Kobokovich A."/>
            <person name="Pizzorno M.C."/>
            <person name="Stowe E.L."/>
            <person name="Bowman C.A."/>
            <person name="Russell D.A."/>
            <person name="Pope W.H."/>
            <person name="Jacobs-Sera D."/>
            <person name="Hendrix R.W."/>
            <person name="Hatfull G.F."/>
        </authorList>
    </citation>
    <scope>NUCLEOTIDE SEQUENCE [LARGE SCALE GENOMIC DNA]</scope>
</reference>
<dbReference type="Pfam" id="PF03864">
    <property type="entry name" value="Phage_cap_E"/>
    <property type="match status" value="1"/>
</dbReference>
<dbReference type="RefSeq" id="YP_009303308.1">
    <property type="nucleotide sequence ID" value="NC_031254.1"/>
</dbReference>
<organism evidence="3 4">
    <name type="scientific">Arthrobacter phage Kitkat</name>
    <dbReference type="NCBI Taxonomy" id="1796996"/>
    <lineage>
        <taxon>Viruses</taxon>
        <taxon>Duplodnaviria</taxon>
        <taxon>Heunggongvirae</taxon>
        <taxon>Uroviricota</taxon>
        <taxon>Caudoviricetes</taxon>
        <taxon>Kelleziovirus</taxon>
        <taxon>Kelleziovirus kitkat</taxon>
    </lineage>
</organism>
<keyword evidence="2" id="KW-1035">Host cytoplasm</keyword>
<dbReference type="Proteomes" id="UP000203585">
    <property type="component" value="Segment"/>
</dbReference>
<sequence>MALWDLDEFTPGNLLPFVRQEPTPESFQAARWLPDKTTNDLSFEYIKGARQRTVMAHVMGFDSEAPIASRQAGGSRVTGELPPIKRKSRIGEKELIRFLSPRAHSSDVQDAIDQVYRDFSDLTQAVHARVEWLRIKALSERTVIYNEAGVIFEFDFGLEDELYFDMVTKKDGTGATITQLGGDWADLENSTPISDLRFLSNLQRDRTGVRPREFVSDAASLEMIYNSKEAHDLARGVNGLPGVLTTDEINSVFRRYELPTLTSYDVFVGSEQEDGSIVEERLLDQGKGFFVPGTQLGDTLWGPTAESRSLIGTNLSTQAPGIIGTAYGTEEPPAEWTKVAAVAFPTMPQAHLLTQVKLHA</sequence>
<dbReference type="EMBL" id="KU647627">
    <property type="protein sequence ID" value="AMM44287.1"/>
    <property type="molecule type" value="Genomic_DNA"/>
</dbReference>
<keyword evidence="1" id="KW-0167">Capsid protein</keyword>
<evidence type="ECO:0000313" key="3">
    <source>
        <dbReference type="EMBL" id="AMM44287.1"/>
    </source>
</evidence>
<dbReference type="GO" id="GO:0019028">
    <property type="term" value="C:viral capsid"/>
    <property type="evidence" value="ECO:0007669"/>
    <property type="project" value="UniProtKB-KW"/>
</dbReference>
<dbReference type="InterPro" id="IPR005564">
    <property type="entry name" value="Major_capsid_GpE"/>
</dbReference>
<dbReference type="GeneID" id="29122954"/>
<accession>A0A140G6K2</accession>
<proteinExistence type="predicted"/>